<dbReference type="AlphaFoldDB" id="R8B8W9"/>
<feature type="domain" description="Zn(2)-C6 fungal-type" evidence="7">
    <location>
        <begin position="10"/>
        <end position="40"/>
    </location>
</feature>
<dbReference type="SMART" id="SM00066">
    <property type="entry name" value="GAL4"/>
    <property type="match status" value="1"/>
</dbReference>
<dbReference type="EMBL" id="KB933378">
    <property type="protein sequence ID" value="EON95746.1"/>
    <property type="molecule type" value="Genomic_DNA"/>
</dbReference>
<evidence type="ECO:0000256" key="5">
    <source>
        <dbReference type="ARBA" id="ARBA00023163"/>
    </source>
</evidence>
<dbReference type="GO" id="GO:0008270">
    <property type="term" value="F:zinc ion binding"/>
    <property type="evidence" value="ECO:0007669"/>
    <property type="project" value="InterPro"/>
</dbReference>
<dbReference type="KEGG" id="tmn:UCRPA7_8834"/>
<proteinExistence type="predicted"/>
<evidence type="ECO:0000256" key="1">
    <source>
        <dbReference type="ARBA" id="ARBA00004123"/>
    </source>
</evidence>
<protein>
    <submittedName>
        <fullName evidence="8">Putative c6 transcription factor protein</fullName>
    </submittedName>
</protein>
<reference evidence="9" key="1">
    <citation type="journal article" date="2013" name="Genome Announc.">
        <title>Draft genome sequence of the ascomycete Phaeoacremonium aleophilum strain UCR-PA7, a causal agent of the esca disease complex in grapevines.</title>
        <authorList>
            <person name="Blanco-Ulate B."/>
            <person name="Rolshausen P."/>
            <person name="Cantu D."/>
        </authorList>
    </citation>
    <scope>NUCLEOTIDE SEQUENCE [LARGE SCALE GENOMIC DNA]</scope>
    <source>
        <strain evidence="9">UCR-PA7</strain>
    </source>
</reference>
<keyword evidence="9" id="KW-1185">Reference proteome</keyword>
<dbReference type="eggNOG" id="ENOG502RX7Y">
    <property type="taxonomic scope" value="Eukaryota"/>
</dbReference>
<evidence type="ECO:0000313" key="9">
    <source>
        <dbReference type="Proteomes" id="UP000014074"/>
    </source>
</evidence>
<dbReference type="RefSeq" id="XP_007919535.1">
    <property type="nucleotide sequence ID" value="XM_007921344.1"/>
</dbReference>
<dbReference type="GeneID" id="19329725"/>
<dbReference type="PROSITE" id="PS50048">
    <property type="entry name" value="ZN2_CY6_FUNGAL_2"/>
    <property type="match status" value="1"/>
</dbReference>
<dbReference type="HOGENOM" id="CLU_019313_0_0_1"/>
<keyword evidence="3" id="KW-0805">Transcription regulation</keyword>
<evidence type="ECO:0000256" key="6">
    <source>
        <dbReference type="ARBA" id="ARBA00023242"/>
    </source>
</evidence>
<dbReference type="PROSITE" id="PS00463">
    <property type="entry name" value="ZN2_CY6_FUNGAL_1"/>
    <property type="match status" value="1"/>
</dbReference>
<keyword evidence="5" id="KW-0804">Transcription</keyword>
<dbReference type="SUPFAM" id="SSF57701">
    <property type="entry name" value="Zn2/Cys6 DNA-binding domain"/>
    <property type="match status" value="1"/>
</dbReference>
<organism evidence="8 9">
    <name type="scientific">Phaeoacremonium minimum (strain UCR-PA7)</name>
    <name type="common">Esca disease fungus</name>
    <name type="synonym">Togninia minima</name>
    <dbReference type="NCBI Taxonomy" id="1286976"/>
    <lineage>
        <taxon>Eukaryota</taxon>
        <taxon>Fungi</taxon>
        <taxon>Dikarya</taxon>
        <taxon>Ascomycota</taxon>
        <taxon>Pezizomycotina</taxon>
        <taxon>Sordariomycetes</taxon>
        <taxon>Sordariomycetidae</taxon>
        <taxon>Togniniales</taxon>
        <taxon>Togniniaceae</taxon>
        <taxon>Phaeoacremonium</taxon>
    </lineage>
</organism>
<dbReference type="Gene3D" id="4.10.240.10">
    <property type="entry name" value="Zn(2)-C6 fungal-type DNA-binding domain"/>
    <property type="match status" value="1"/>
</dbReference>
<keyword evidence="4" id="KW-0238">DNA-binding</keyword>
<evidence type="ECO:0000256" key="3">
    <source>
        <dbReference type="ARBA" id="ARBA00023015"/>
    </source>
</evidence>
<dbReference type="InterPro" id="IPR036864">
    <property type="entry name" value="Zn2-C6_fun-type_DNA-bd_sf"/>
</dbReference>
<comment type="subcellular location">
    <subcellularLocation>
        <location evidence="1">Nucleus</location>
    </subcellularLocation>
</comment>
<dbReference type="PANTHER" id="PTHR37534:SF20">
    <property type="entry name" value="PRO1A C6 ZINK-FINGER PROTEIN"/>
    <property type="match status" value="1"/>
</dbReference>
<dbReference type="PANTHER" id="PTHR37534">
    <property type="entry name" value="TRANSCRIPTIONAL ACTIVATOR PROTEIN UGA3"/>
    <property type="match status" value="1"/>
</dbReference>
<dbReference type="GO" id="GO:0000981">
    <property type="term" value="F:DNA-binding transcription factor activity, RNA polymerase II-specific"/>
    <property type="evidence" value="ECO:0007669"/>
    <property type="project" value="InterPro"/>
</dbReference>
<evidence type="ECO:0000256" key="2">
    <source>
        <dbReference type="ARBA" id="ARBA00022833"/>
    </source>
</evidence>
<accession>R8B8W9</accession>
<dbReference type="Pfam" id="PF11951">
    <property type="entry name" value="Fungal_trans_2"/>
    <property type="match status" value="1"/>
</dbReference>
<evidence type="ECO:0000313" key="8">
    <source>
        <dbReference type="EMBL" id="EON95746.1"/>
    </source>
</evidence>
<evidence type="ECO:0000259" key="7">
    <source>
        <dbReference type="PROSITE" id="PS50048"/>
    </source>
</evidence>
<dbReference type="Pfam" id="PF00172">
    <property type="entry name" value="Zn_clus"/>
    <property type="match status" value="1"/>
</dbReference>
<name>R8B8W9_PHAM7</name>
<evidence type="ECO:0000256" key="4">
    <source>
        <dbReference type="ARBA" id="ARBA00023125"/>
    </source>
</evidence>
<keyword evidence="6" id="KW-0539">Nucleus</keyword>
<sequence length="461" mass="51434">MATKVKPVNGCWTCRLRRKKCDEARPVCGECRTLEVTCHFRDSKPEWMDGGDRQNAMAERLKAEVKRSATRRRSKRHIEALARGMEDDGFSFMDAAEAASMETPAPPTTTVQQKDESVVALMTPSETSMSMTPSSLGPESVDTGVFVDSPFDNSTFSHTDASGMLDPVLNATFDVPVRAATTTDHRPTNPAALQTPDPTLIKEEDQFLVMTYLDYVMPFLFPLYKPSVVDGGRTWMLALLVKNTGLYHTALSLSAYVFSTALSAQHSGHDHCKDGSWECLLKQSELSIKTIQQDVEQFNRDGIQDRLVEGGQLMGSVMQMLTFQMGCGCGEYWQPHMDAAIALFEQIFQHYGTVNGVPDMKVVLEKMGEMSWRNGHPKNHTVWAPDQAAFLFFGSLVLAYDIIASTSLEQPPRLQAYHQRLLIGSGCPDDEPLVKLENFVGCQNWVLILIAELDRFKQSKQ</sequence>
<dbReference type="InterPro" id="IPR001138">
    <property type="entry name" value="Zn2Cys6_DnaBD"/>
</dbReference>
<dbReference type="Proteomes" id="UP000014074">
    <property type="component" value="Unassembled WGS sequence"/>
</dbReference>
<dbReference type="InterPro" id="IPR021858">
    <property type="entry name" value="Fun_TF"/>
</dbReference>
<dbReference type="OrthoDB" id="3251668at2759"/>
<dbReference type="CDD" id="cd00067">
    <property type="entry name" value="GAL4"/>
    <property type="match status" value="1"/>
</dbReference>
<dbReference type="GO" id="GO:0003677">
    <property type="term" value="F:DNA binding"/>
    <property type="evidence" value="ECO:0007669"/>
    <property type="project" value="UniProtKB-KW"/>
</dbReference>
<gene>
    <name evidence="8" type="ORF">UCRPA7_8834</name>
</gene>
<dbReference type="GO" id="GO:0005634">
    <property type="term" value="C:nucleus"/>
    <property type="evidence" value="ECO:0007669"/>
    <property type="project" value="UniProtKB-SubCell"/>
</dbReference>
<keyword evidence="2" id="KW-0862">Zinc</keyword>